<evidence type="ECO:0000313" key="2">
    <source>
        <dbReference type="Proteomes" id="UP000272428"/>
    </source>
</evidence>
<protein>
    <submittedName>
        <fullName evidence="1">Uncharacterized protein</fullName>
    </submittedName>
</protein>
<gene>
    <name evidence="1" type="ORF">BCF58_3067</name>
</gene>
<sequence>MKNNLKYQYDMHNYFFLIKNYEKLKKSVKFEMILKANNHGKNYSTFPSN</sequence>
<dbReference type="AlphaFoldDB" id="A0A495SBX4"/>
<comment type="caution">
    <text evidence="1">The sequence shown here is derived from an EMBL/GenBank/DDBJ whole genome shotgun (WGS) entry which is preliminary data.</text>
</comment>
<reference evidence="1 2" key="1">
    <citation type="submission" date="2018-10" db="EMBL/GenBank/DDBJ databases">
        <title>Genomic Encyclopedia of Archaeal and Bacterial Type Strains, Phase II (KMG-II): from individual species to whole genera.</title>
        <authorList>
            <person name="Goeker M."/>
        </authorList>
    </citation>
    <scope>NUCLEOTIDE SEQUENCE [LARGE SCALE GENOMIC DNA]</scope>
    <source>
        <strain evidence="1 2">DSM 14219</strain>
    </source>
</reference>
<proteinExistence type="predicted"/>
<dbReference type="EMBL" id="RBXB01000003">
    <property type="protein sequence ID" value="RKS96636.1"/>
    <property type="molecule type" value="Genomic_DNA"/>
</dbReference>
<evidence type="ECO:0000313" key="1">
    <source>
        <dbReference type="EMBL" id="RKS96636.1"/>
    </source>
</evidence>
<dbReference type="Proteomes" id="UP000272428">
    <property type="component" value="Unassembled WGS sequence"/>
</dbReference>
<name>A0A495SBX4_9FLAO</name>
<organism evidence="1 2">
    <name type="scientific">Chryseobacterium defluvii</name>
    <dbReference type="NCBI Taxonomy" id="160396"/>
    <lineage>
        <taxon>Bacteria</taxon>
        <taxon>Pseudomonadati</taxon>
        <taxon>Bacteroidota</taxon>
        <taxon>Flavobacteriia</taxon>
        <taxon>Flavobacteriales</taxon>
        <taxon>Weeksellaceae</taxon>
        <taxon>Chryseobacterium group</taxon>
        <taxon>Chryseobacterium</taxon>
    </lineage>
</organism>
<accession>A0A495SBX4</accession>
<keyword evidence="2" id="KW-1185">Reference proteome</keyword>